<sequence length="290" mass="30995">MAGKETFQAVVITGASSGIGEASAIYLDNLGYQVFAGVRRDVDGEQLKSKTSARLTPFLLDVTDEASIQAAANTISATLNDVGLAGLVNNAGIAVAGPLEFLPIDELRKQLEVNVIGQIAVTQAFLPLLRKAQGRVINISSDNGKVAVPFLGPYSASKFALEALTDALRVELQPWGIEVVIIEPGTVTTPIWNKSITLADDILNKLPPQALELYSLAVDATRNTAKKLSQNGFPASEVGKAVAKALSAKKPKTRYVVGWDARMSIWLSKILSDRLLDKLIIQYLGLPKNS</sequence>
<dbReference type="InterPro" id="IPR020904">
    <property type="entry name" value="Sc_DH/Rdtase_CS"/>
</dbReference>
<comment type="similarity">
    <text evidence="1 2">Belongs to the short-chain dehydrogenases/reductases (SDR) family.</text>
</comment>
<accession>A0A8J7I0K6</accession>
<gene>
    <name evidence="3" type="ORF">I8748_33865</name>
</gene>
<evidence type="ECO:0000256" key="2">
    <source>
        <dbReference type="RuleBase" id="RU000363"/>
    </source>
</evidence>
<dbReference type="Pfam" id="PF00106">
    <property type="entry name" value="adh_short"/>
    <property type="match status" value="1"/>
</dbReference>
<dbReference type="RefSeq" id="WP_198128809.1">
    <property type="nucleotide sequence ID" value="NZ_JAECZC010000110.1"/>
</dbReference>
<evidence type="ECO:0000313" key="4">
    <source>
        <dbReference type="Proteomes" id="UP000632766"/>
    </source>
</evidence>
<protein>
    <submittedName>
        <fullName evidence="3">SDR family oxidoreductase</fullName>
    </submittedName>
</protein>
<comment type="caution">
    <text evidence="3">The sequence shown here is derived from an EMBL/GenBank/DDBJ whole genome shotgun (WGS) entry which is preliminary data.</text>
</comment>
<dbReference type="PANTHER" id="PTHR43313:SF1">
    <property type="entry name" value="3BETA-HYDROXYSTEROID DEHYDROGENASE DHS-16"/>
    <property type="match status" value="1"/>
</dbReference>
<reference evidence="3 4" key="1">
    <citation type="journal article" date="2021" name="Int. J. Syst. Evol. Microbiol.">
        <title>Amazonocrinis nigriterrae gen. nov., sp. nov., Atlanticothrix silvestris gen. nov., sp. nov. and Dendronalium phyllosphericum gen. nov., sp. nov., nostocacean cyanobacteria from Brazilian environments.</title>
        <authorList>
            <person name="Alvarenga D.O."/>
            <person name="Andreote A.P.D."/>
            <person name="Branco L.H.Z."/>
            <person name="Delbaje E."/>
            <person name="Cruz R.B."/>
            <person name="Varani A.M."/>
            <person name="Fiore M.F."/>
        </authorList>
    </citation>
    <scope>NUCLEOTIDE SEQUENCE [LARGE SCALE GENOMIC DNA]</scope>
    <source>
        <strain evidence="3 4">CENA67</strain>
    </source>
</reference>
<dbReference type="GO" id="GO:0016491">
    <property type="term" value="F:oxidoreductase activity"/>
    <property type="evidence" value="ECO:0007669"/>
    <property type="project" value="TreeGrafter"/>
</dbReference>
<dbReference type="InterPro" id="IPR002347">
    <property type="entry name" value="SDR_fam"/>
</dbReference>
<dbReference type="SUPFAM" id="SSF51735">
    <property type="entry name" value="NAD(P)-binding Rossmann-fold domains"/>
    <property type="match status" value="1"/>
</dbReference>
<keyword evidence="4" id="KW-1185">Reference proteome</keyword>
<dbReference type="Gene3D" id="3.40.50.720">
    <property type="entry name" value="NAD(P)-binding Rossmann-like Domain"/>
    <property type="match status" value="1"/>
</dbReference>
<dbReference type="GO" id="GO:0008202">
    <property type="term" value="P:steroid metabolic process"/>
    <property type="evidence" value="ECO:0007669"/>
    <property type="project" value="TreeGrafter"/>
</dbReference>
<proteinExistence type="inferred from homology"/>
<dbReference type="AlphaFoldDB" id="A0A8J7I0K6"/>
<name>A0A8J7I0K6_9NOST</name>
<evidence type="ECO:0000313" key="3">
    <source>
        <dbReference type="EMBL" id="MBH8567080.1"/>
    </source>
</evidence>
<evidence type="ECO:0000256" key="1">
    <source>
        <dbReference type="ARBA" id="ARBA00006484"/>
    </source>
</evidence>
<dbReference type="Proteomes" id="UP000632766">
    <property type="component" value="Unassembled WGS sequence"/>
</dbReference>
<dbReference type="PANTHER" id="PTHR43313">
    <property type="entry name" value="SHORT-CHAIN DEHYDROGENASE/REDUCTASE FAMILY 9C"/>
    <property type="match status" value="1"/>
</dbReference>
<dbReference type="PROSITE" id="PS00061">
    <property type="entry name" value="ADH_SHORT"/>
    <property type="match status" value="1"/>
</dbReference>
<dbReference type="InterPro" id="IPR036291">
    <property type="entry name" value="NAD(P)-bd_dom_sf"/>
</dbReference>
<dbReference type="PRINTS" id="PR00081">
    <property type="entry name" value="GDHRDH"/>
</dbReference>
<dbReference type="EMBL" id="JAECZC010000110">
    <property type="protein sequence ID" value="MBH8567080.1"/>
    <property type="molecule type" value="Genomic_DNA"/>
</dbReference>
<dbReference type="CDD" id="cd05374">
    <property type="entry name" value="17beta-HSD-like_SDR_c"/>
    <property type="match status" value="1"/>
</dbReference>
<dbReference type="PRINTS" id="PR00080">
    <property type="entry name" value="SDRFAMILY"/>
</dbReference>
<organism evidence="3 4">
    <name type="scientific">Amazonocrinis nigriterrae CENA67</name>
    <dbReference type="NCBI Taxonomy" id="2794033"/>
    <lineage>
        <taxon>Bacteria</taxon>
        <taxon>Bacillati</taxon>
        <taxon>Cyanobacteriota</taxon>
        <taxon>Cyanophyceae</taxon>
        <taxon>Nostocales</taxon>
        <taxon>Nostocaceae</taxon>
        <taxon>Amazonocrinis</taxon>
        <taxon>Amazonocrinis nigriterrae</taxon>
    </lineage>
</organism>